<protein>
    <submittedName>
        <fullName evidence="1">Uncharacterized protein</fullName>
    </submittedName>
</protein>
<evidence type="ECO:0000313" key="1">
    <source>
        <dbReference type="EMBL" id="KAA1086422.1"/>
    </source>
</evidence>
<dbReference type="Proteomes" id="UP000325313">
    <property type="component" value="Unassembled WGS sequence"/>
</dbReference>
<proteinExistence type="predicted"/>
<organism evidence="1 2">
    <name type="scientific">Puccinia graminis f. sp. tritici</name>
    <dbReference type="NCBI Taxonomy" id="56615"/>
    <lineage>
        <taxon>Eukaryota</taxon>
        <taxon>Fungi</taxon>
        <taxon>Dikarya</taxon>
        <taxon>Basidiomycota</taxon>
        <taxon>Pucciniomycotina</taxon>
        <taxon>Pucciniomycetes</taxon>
        <taxon>Pucciniales</taxon>
        <taxon>Pucciniaceae</taxon>
        <taxon>Puccinia</taxon>
    </lineage>
</organism>
<accession>A0A5B0NCJ9</accession>
<name>A0A5B0NCJ9_PUCGR</name>
<reference evidence="1 2" key="1">
    <citation type="submission" date="2019-05" db="EMBL/GenBank/DDBJ databases">
        <title>Emergence of the Ug99 lineage of the wheat stem rust pathogen through somatic hybridization.</title>
        <authorList>
            <person name="Li F."/>
            <person name="Upadhyaya N.M."/>
            <person name="Sperschneider J."/>
            <person name="Matny O."/>
            <person name="Nguyen-Phuc H."/>
            <person name="Mago R."/>
            <person name="Raley C."/>
            <person name="Miller M.E."/>
            <person name="Silverstein K.A.T."/>
            <person name="Henningsen E."/>
            <person name="Hirsch C.D."/>
            <person name="Visser B."/>
            <person name="Pretorius Z.A."/>
            <person name="Steffenson B.J."/>
            <person name="Schwessinger B."/>
            <person name="Dodds P.N."/>
            <person name="Figueroa M."/>
        </authorList>
    </citation>
    <scope>NUCLEOTIDE SEQUENCE [LARGE SCALE GENOMIC DNA]</scope>
    <source>
        <strain evidence="1 2">Ug99</strain>
    </source>
</reference>
<gene>
    <name evidence="1" type="ORF">PGTUg99_005641</name>
</gene>
<dbReference type="EMBL" id="VDEP01000410">
    <property type="protein sequence ID" value="KAA1086422.1"/>
    <property type="molecule type" value="Genomic_DNA"/>
</dbReference>
<comment type="caution">
    <text evidence="1">The sequence shown here is derived from an EMBL/GenBank/DDBJ whole genome shotgun (WGS) entry which is preliminary data.</text>
</comment>
<dbReference type="AlphaFoldDB" id="A0A5B0NCJ9"/>
<evidence type="ECO:0000313" key="2">
    <source>
        <dbReference type="Proteomes" id="UP000325313"/>
    </source>
</evidence>
<sequence>MGRTDYVGKPVSDLRLTPTVAPSFFDCTMILLTDMYGAIHQYKRWASSYPEPTPAPDDPRSVLSRRGPVFGTRSVPSAIPRSKMSQLAVPIAKVLGASVFP</sequence>